<dbReference type="EMBL" id="LQRT01000002">
    <property type="protein sequence ID" value="KZS42312.1"/>
    <property type="molecule type" value="Genomic_DNA"/>
</dbReference>
<dbReference type="AlphaFoldDB" id="A0A163CDY4"/>
<protein>
    <submittedName>
        <fullName evidence="1">Uncharacterized protein</fullName>
    </submittedName>
</protein>
<keyword evidence="2" id="KW-1185">Reference proteome</keyword>
<proteinExistence type="predicted"/>
<evidence type="ECO:0000313" key="2">
    <source>
        <dbReference type="Proteomes" id="UP000076715"/>
    </source>
</evidence>
<comment type="caution">
    <text evidence="1">The sequence shown here is derived from an EMBL/GenBank/DDBJ whole genome shotgun (WGS) entry which is preliminary data.</text>
</comment>
<name>A0A163CDY4_9FLAO</name>
<sequence>MAEIANIIKKIATEGQKIHTYPAKVIRVNRDENALHPEDEDAYSVDVMRADGAEISHVRLKASLQDKEQGIICIPKVGSWVLASIIETTETRAFISQYSEIDKIFLRIRNDDDTYFQMQTGGNGSRLSFKRLESEGNPITNTPPLFKDISSIGYSSDEVKIDFSEGQGYQAVIQDESIVFNHEAKGLNFAMGDKFKVEVGENNLKDQLNDLITEISKIVVAQGVSPDVGALADINAKINEIME</sequence>
<dbReference type="OrthoDB" id="1373937at2"/>
<gene>
    <name evidence="1" type="ORF">AWE51_02405</name>
</gene>
<dbReference type="Proteomes" id="UP000076715">
    <property type="component" value="Unassembled WGS sequence"/>
</dbReference>
<accession>A0A163CDY4</accession>
<dbReference type="STRING" id="1642818.AWE51_02405"/>
<dbReference type="RefSeq" id="WP_066309817.1">
    <property type="nucleotide sequence ID" value="NZ_LQRT01000002.1"/>
</dbReference>
<reference evidence="1 2" key="1">
    <citation type="submission" date="2016-01" db="EMBL/GenBank/DDBJ databases">
        <title>The draft genome sequence of Aquimarina sp. RZW4-3-2.</title>
        <authorList>
            <person name="Wang Y."/>
        </authorList>
    </citation>
    <scope>NUCLEOTIDE SEQUENCE [LARGE SCALE GENOMIC DNA]</scope>
    <source>
        <strain evidence="1 2">RZW4-3-2</strain>
    </source>
</reference>
<organism evidence="1 2">
    <name type="scientific">Aquimarina aggregata</name>
    <dbReference type="NCBI Taxonomy" id="1642818"/>
    <lineage>
        <taxon>Bacteria</taxon>
        <taxon>Pseudomonadati</taxon>
        <taxon>Bacteroidota</taxon>
        <taxon>Flavobacteriia</taxon>
        <taxon>Flavobacteriales</taxon>
        <taxon>Flavobacteriaceae</taxon>
        <taxon>Aquimarina</taxon>
    </lineage>
</organism>
<evidence type="ECO:0000313" key="1">
    <source>
        <dbReference type="EMBL" id="KZS42312.1"/>
    </source>
</evidence>